<feature type="domain" description="ABC transporter" evidence="8">
    <location>
        <begin position="29"/>
        <end position="259"/>
    </location>
</feature>
<dbReference type="Gene3D" id="3.40.50.300">
    <property type="entry name" value="P-loop containing nucleotide triphosphate hydrolases"/>
    <property type="match status" value="1"/>
</dbReference>
<dbReference type="InterPro" id="IPR013611">
    <property type="entry name" value="Transp-assoc_OB_typ2"/>
</dbReference>
<evidence type="ECO:0000259" key="8">
    <source>
        <dbReference type="PROSITE" id="PS50893"/>
    </source>
</evidence>
<dbReference type="InterPro" id="IPR008995">
    <property type="entry name" value="Mo/tungstate-bd_C_term_dom"/>
</dbReference>
<evidence type="ECO:0000313" key="10">
    <source>
        <dbReference type="Proteomes" id="UP000830055"/>
    </source>
</evidence>
<accession>A0ABN6M816</accession>
<comment type="subunit">
    <text evidence="7">The complex is composed of two ATP-binding proteins (PotA), two transmembrane proteins (PotB and PotC) and a solute-binding protein (PotD).</text>
</comment>
<keyword evidence="5 7" id="KW-1278">Translocase</keyword>
<proteinExistence type="inferred from homology"/>
<organism evidence="9 10">
    <name type="scientific">Desulfofustis limnaeus</name>
    <dbReference type="NCBI Taxonomy" id="2740163"/>
    <lineage>
        <taxon>Bacteria</taxon>
        <taxon>Pseudomonadati</taxon>
        <taxon>Thermodesulfobacteriota</taxon>
        <taxon>Desulfobulbia</taxon>
        <taxon>Desulfobulbales</taxon>
        <taxon>Desulfocapsaceae</taxon>
        <taxon>Desulfofustis</taxon>
    </lineage>
</organism>
<dbReference type="InterPro" id="IPR017871">
    <property type="entry name" value="ABC_transporter-like_CS"/>
</dbReference>
<evidence type="ECO:0000256" key="2">
    <source>
        <dbReference type="ARBA" id="ARBA00022475"/>
    </source>
</evidence>
<dbReference type="PANTHER" id="PTHR42781:SF4">
    <property type="entry name" value="SPERMIDINE_PUTRESCINE IMPORT ATP-BINDING PROTEIN POTA"/>
    <property type="match status" value="1"/>
</dbReference>
<keyword evidence="1 7" id="KW-0813">Transport</keyword>
<dbReference type="NCBIfam" id="TIGR01187">
    <property type="entry name" value="potA"/>
    <property type="match status" value="1"/>
</dbReference>
<dbReference type="Pfam" id="PF08402">
    <property type="entry name" value="TOBE_2"/>
    <property type="match status" value="1"/>
</dbReference>
<evidence type="ECO:0000256" key="3">
    <source>
        <dbReference type="ARBA" id="ARBA00022741"/>
    </source>
</evidence>
<evidence type="ECO:0000256" key="4">
    <source>
        <dbReference type="ARBA" id="ARBA00022840"/>
    </source>
</evidence>
<dbReference type="NCBIfam" id="NF006987">
    <property type="entry name" value="PRK09452.1"/>
    <property type="match status" value="1"/>
</dbReference>
<dbReference type="InterPro" id="IPR005893">
    <property type="entry name" value="PotA-like"/>
</dbReference>
<dbReference type="SMART" id="SM00382">
    <property type="entry name" value="AAA"/>
    <property type="match status" value="1"/>
</dbReference>
<comment type="function">
    <text evidence="7">Part of the ABC transporter complex PotABCD involved in spermidine/putrescine import. Responsible for energy coupling to the transport system.</text>
</comment>
<keyword evidence="4 7" id="KW-0067">ATP-binding</keyword>
<comment type="similarity">
    <text evidence="7">Belongs to the ABC transporter superfamily. Spermidine/putrescine importer (TC 3.A.1.11.1) family.</text>
</comment>
<evidence type="ECO:0000256" key="7">
    <source>
        <dbReference type="RuleBase" id="RU364083"/>
    </source>
</evidence>
<keyword evidence="10" id="KW-1185">Reference proteome</keyword>
<protein>
    <recommendedName>
        <fullName evidence="7">Spermidine/putrescine import ATP-binding protein PotA</fullName>
        <ecNumber evidence="7">7.6.2.11</ecNumber>
    </recommendedName>
</protein>
<gene>
    <name evidence="7 9" type="primary">potA</name>
    <name evidence="9" type="ORF">DPPLL_33200</name>
</gene>
<sequence>MEQVHHPPWLLPHNGLKEARWSAMNNPVLSIRGVSKSFDEQIALAEFSLDVAHGEFITLLGPSGCGKTTLLRLIAGFEFLDCGAILLDGNDILGLSPDKRQVNTVFQSYALFPHLSVFENVAFGLRLKNIKGDELRRRVEAVLAETKLSAFASRFPGQLSGGQQQRVAMARAIINRPRVLLLDEPLSALDARLRREMQIELKRLQREMNITFILVTHDQEEALSMSDRVVVMRNGRIAQIGTPREVYEEPNNLYVARFIGDINLLPATVEERIDDRHVRVLLFGQRTSARTEHELAPGSGVQILLRPEDLRLTGDIRAGMPQLAGTIIERSYRGATLDTTIQLDAGPVVRACEFFDEDDPDFDYRIGEKVEVSWVHGWEVVLPDEE</sequence>
<dbReference type="InterPro" id="IPR003439">
    <property type="entry name" value="ABC_transporter-like_ATP-bd"/>
</dbReference>
<comment type="catalytic activity">
    <reaction evidence="7">
        <text>ATP + H2O + polyamine-[polyamine-binding protein]Side 1 = ADP + phosphate + polyamineSide 2 + [polyamine-binding protein]Side 1.</text>
        <dbReference type="EC" id="7.6.2.11"/>
    </reaction>
</comment>
<dbReference type="PANTHER" id="PTHR42781">
    <property type="entry name" value="SPERMIDINE/PUTRESCINE IMPORT ATP-BINDING PROTEIN POTA"/>
    <property type="match status" value="1"/>
</dbReference>
<dbReference type="EMBL" id="AP025516">
    <property type="protein sequence ID" value="BDD88955.1"/>
    <property type="molecule type" value="Genomic_DNA"/>
</dbReference>
<dbReference type="InterPro" id="IPR027417">
    <property type="entry name" value="P-loop_NTPase"/>
</dbReference>
<evidence type="ECO:0000256" key="6">
    <source>
        <dbReference type="ARBA" id="ARBA00023136"/>
    </source>
</evidence>
<dbReference type="Gene3D" id="2.40.50.100">
    <property type="match status" value="1"/>
</dbReference>
<dbReference type="PROSITE" id="PS00211">
    <property type="entry name" value="ABC_TRANSPORTER_1"/>
    <property type="match status" value="1"/>
</dbReference>
<dbReference type="SUPFAM" id="SSF52540">
    <property type="entry name" value="P-loop containing nucleoside triphosphate hydrolases"/>
    <property type="match status" value="1"/>
</dbReference>
<dbReference type="Pfam" id="PF00005">
    <property type="entry name" value="ABC_tran"/>
    <property type="match status" value="1"/>
</dbReference>
<dbReference type="Proteomes" id="UP000830055">
    <property type="component" value="Chromosome"/>
</dbReference>
<dbReference type="PROSITE" id="PS50893">
    <property type="entry name" value="ABC_TRANSPORTER_2"/>
    <property type="match status" value="1"/>
</dbReference>
<evidence type="ECO:0000256" key="1">
    <source>
        <dbReference type="ARBA" id="ARBA00022448"/>
    </source>
</evidence>
<keyword evidence="3 7" id="KW-0547">Nucleotide-binding</keyword>
<dbReference type="EC" id="7.6.2.11" evidence="7"/>
<evidence type="ECO:0000256" key="5">
    <source>
        <dbReference type="ARBA" id="ARBA00022967"/>
    </source>
</evidence>
<dbReference type="GO" id="GO:0005524">
    <property type="term" value="F:ATP binding"/>
    <property type="evidence" value="ECO:0007669"/>
    <property type="project" value="UniProtKB-KW"/>
</dbReference>
<evidence type="ECO:0000313" key="9">
    <source>
        <dbReference type="EMBL" id="BDD88955.1"/>
    </source>
</evidence>
<dbReference type="InterPro" id="IPR050093">
    <property type="entry name" value="ABC_SmlMolc_Importer"/>
</dbReference>
<name>A0ABN6M816_9BACT</name>
<keyword evidence="2 7" id="KW-1003">Cell membrane</keyword>
<reference evidence="9 10" key="1">
    <citation type="submission" date="2022-01" db="EMBL/GenBank/DDBJ databases">
        <title>Desulfofustis limnae sp. nov., a novel mesophilic sulfate-reducing bacterium isolated from marsh soil.</title>
        <authorList>
            <person name="Watanabe M."/>
            <person name="Takahashi A."/>
            <person name="Kojima H."/>
            <person name="Fukui M."/>
        </authorList>
    </citation>
    <scope>NUCLEOTIDE SEQUENCE [LARGE SCALE GENOMIC DNA]</scope>
    <source>
        <strain evidence="9 10">PPLL</strain>
    </source>
</reference>
<dbReference type="InterPro" id="IPR003593">
    <property type="entry name" value="AAA+_ATPase"/>
</dbReference>
<keyword evidence="6 7" id="KW-0472">Membrane</keyword>
<dbReference type="SUPFAM" id="SSF50331">
    <property type="entry name" value="MOP-like"/>
    <property type="match status" value="1"/>
</dbReference>